<sequence>MKSVFKKNSRLTTSFLGYTTALRAKLLAGLAIASFLFNSSCSDPATVGLELAPGNNQIGVFYEEFALDAQLVLLDSFNTTNSGVLVVGNESDDYFGKTDATGYSRMYIDATDARPKADAILDSVFFNMEVVSVNGSDLDQAKRYSVHMLSEPILDTLYYNFDKLAYMTEPLATIDITFDEVKDTVMQLSVDEAFQQELFEKLKSGSEFDNLINFRKYFPGIAVKAKEGDNSTIGVALGANTGIAVYYHAVGDTVPLKYDINTFSSRSFNGIESDRSGTPTEVVTEYGLSYDMAHIVGMKSTVAMAMRIDTSPLDAFLDTLSGVTFNQVQFTIGAIEDQDEENVPITGMVMKFVDQNNEPIRSTINNAQLYVQEDAQPQVLQNAEGERVPNNAFTTAAILAYDSEDKLYQTGLTSHINAIYRGDLIRQNWLLDGSIPPKPGLSSTGIDFQRSLRQFKVNKDKIMIKVIYSKSR</sequence>
<accession>A0ABS3BTG1</accession>
<protein>
    <submittedName>
        <fullName evidence="2">DUF4270 family protein</fullName>
    </submittedName>
</protein>
<name>A0ABS3BTG1_9BACT</name>
<dbReference type="InterPro" id="IPR025366">
    <property type="entry name" value="DUF4270"/>
</dbReference>
<comment type="caution">
    <text evidence="2">The sequence shown here is derived from an EMBL/GenBank/DDBJ whole genome shotgun (WGS) entry which is preliminary data.</text>
</comment>
<dbReference type="Proteomes" id="UP000664698">
    <property type="component" value="Unassembled WGS sequence"/>
</dbReference>
<feature type="signal peptide" evidence="1">
    <location>
        <begin position="1"/>
        <end position="33"/>
    </location>
</feature>
<proteinExistence type="predicted"/>
<evidence type="ECO:0000256" key="1">
    <source>
        <dbReference type="SAM" id="SignalP"/>
    </source>
</evidence>
<gene>
    <name evidence="2" type="ORF">J0A67_14670</name>
</gene>
<keyword evidence="1" id="KW-0732">Signal</keyword>
<keyword evidence="3" id="KW-1185">Reference proteome</keyword>
<dbReference type="EMBL" id="JAFKCW010000003">
    <property type="protein sequence ID" value="MBN7802114.1"/>
    <property type="molecule type" value="Genomic_DNA"/>
</dbReference>
<evidence type="ECO:0000313" key="2">
    <source>
        <dbReference type="EMBL" id="MBN7802114.1"/>
    </source>
</evidence>
<feature type="chain" id="PRO_5045088185" evidence="1">
    <location>
        <begin position="34"/>
        <end position="472"/>
    </location>
</feature>
<dbReference type="RefSeq" id="WP_206570114.1">
    <property type="nucleotide sequence ID" value="NZ_JAFKCW010000003.1"/>
</dbReference>
<reference evidence="2 3" key="1">
    <citation type="submission" date="2021-03" db="EMBL/GenBank/DDBJ databases">
        <title>novel species isolated from a fishpond in China.</title>
        <authorList>
            <person name="Lu H."/>
            <person name="Cai Z."/>
        </authorList>
    </citation>
    <scope>NUCLEOTIDE SEQUENCE [LARGE SCALE GENOMIC DNA]</scope>
    <source>
        <strain evidence="2 3">JCM 31546</strain>
    </source>
</reference>
<dbReference type="Pfam" id="PF14092">
    <property type="entry name" value="DUF4270"/>
    <property type="match status" value="1"/>
</dbReference>
<organism evidence="2 3">
    <name type="scientific">Algoriphagus aestuariicola</name>
    <dbReference type="NCBI Taxonomy" id="1852016"/>
    <lineage>
        <taxon>Bacteria</taxon>
        <taxon>Pseudomonadati</taxon>
        <taxon>Bacteroidota</taxon>
        <taxon>Cytophagia</taxon>
        <taxon>Cytophagales</taxon>
        <taxon>Cyclobacteriaceae</taxon>
        <taxon>Algoriphagus</taxon>
    </lineage>
</organism>
<evidence type="ECO:0000313" key="3">
    <source>
        <dbReference type="Proteomes" id="UP000664698"/>
    </source>
</evidence>